<dbReference type="EMBL" id="MDDS01000013">
    <property type="protein sequence ID" value="ODP38712.1"/>
    <property type="molecule type" value="Genomic_DNA"/>
</dbReference>
<proteinExistence type="predicted"/>
<reference evidence="2 3" key="1">
    <citation type="submission" date="2016-08" db="EMBL/GenBank/DDBJ databases">
        <title>Draft genome of the agarase producing Sphingomonas sp. MCT13.</title>
        <authorList>
            <person name="D'Andrea M.M."/>
            <person name="Rossolini G.M."/>
            <person name="Thaller M.C."/>
        </authorList>
    </citation>
    <scope>NUCLEOTIDE SEQUENCE [LARGE SCALE GENOMIC DNA]</scope>
    <source>
        <strain evidence="2 3">MCT13</strain>
    </source>
</reference>
<name>A0A1E3LY03_9SPHN</name>
<keyword evidence="3" id="KW-1185">Reference proteome</keyword>
<gene>
    <name evidence="2" type="ORF">BFL28_01400</name>
</gene>
<protein>
    <submittedName>
        <fullName evidence="2">Uncharacterized protein</fullName>
    </submittedName>
</protein>
<accession>A0A1E3LY03</accession>
<dbReference type="Proteomes" id="UP000094487">
    <property type="component" value="Unassembled WGS sequence"/>
</dbReference>
<feature type="compositionally biased region" description="Basic and acidic residues" evidence="1">
    <location>
        <begin position="7"/>
        <end position="17"/>
    </location>
</feature>
<evidence type="ECO:0000313" key="3">
    <source>
        <dbReference type="Proteomes" id="UP000094487"/>
    </source>
</evidence>
<comment type="caution">
    <text evidence="2">The sequence shown here is derived from an EMBL/GenBank/DDBJ whole genome shotgun (WGS) entry which is preliminary data.</text>
</comment>
<organism evidence="2 3">
    <name type="scientific">Sphingomonas turrisvirgatae</name>
    <dbReference type="NCBI Taxonomy" id="1888892"/>
    <lineage>
        <taxon>Bacteria</taxon>
        <taxon>Pseudomonadati</taxon>
        <taxon>Pseudomonadota</taxon>
        <taxon>Alphaproteobacteria</taxon>
        <taxon>Sphingomonadales</taxon>
        <taxon>Sphingomonadaceae</taxon>
        <taxon>Sphingomonas</taxon>
    </lineage>
</organism>
<dbReference type="AlphaFoldDB" id="A0A1E3LY03"/>
<evidence type="ECO:0000313" key="2">
    <source>
        <dbReference type="EMBL" id="ODP38712.1"/>
    </source>
</evidence>
<feature type="region of interest" description="Disordered" evidence="1">
    <location>
        <begin position="1"/>
        <end position="64"/>
    </location>
</feature>
<evidence type="ECO:0000256" key="1">
    <source>
        <dbReference type="SAM" id="MobiDB-lite"/>
    </source>
</evidence>
<sequence>MAWTSEGRQKLGRERAGHFAAAGTKKRILGRSPATFSAGNSLEDDEENGPIIQDGDLLDPAFFS</sequence>